<proteinExistence type="predicted"/>
<evidence type="ECO:0000313" key="2">
    <source>
        <dbReference type="Proteomes" id="UP001345963"/>
    </source>
</evidence>
<organism evidence="1 2">
    <name type="scientific">Ataeniobius toweri</name>
    <dbReference type="NCBI Taxonomy" id="208326"/>
    <lineage>
        <taxon>Eukaryota</taxon>
        <taxon>Metazoa</taxon>
        <taxon>Chordata</taxon>
        <taxon>Craniata</taxon>
        <taxon>Vertebrata</taxon>
        <taxon>Euteleostomi</taxon>
        <taxon>Actinopterygii</taxon>
        <taxon>Neopterygii</taxon>
        <taxon>Teleostei</taxon>
        <taxon>Neoteleostei</taxon>
        <taxon>Acanthomorphata</taxon>
        <taxon>Ovalentaria</taxon>
        <taxon>Atherinomorphae</taxon>
        <taxon>Cyprinodontiformes</taxon>
        <taxon>Goodeidae</taxon>
        <taxon>Ataeniobius</taxon>
    </lineage>
</organism>
<comment type="caution">
    <text evidence="1">The sequence shown here is derived from an EMBL/GenBank/DDBJ whole genome shotgun (WGS) entry which is preliminary data.</text>
</comment>
<sequence>MFPEHLQDNLHIFQTISCHKHRTETVNVFALQTNAHQQSFVNPSVCSPCSRTFDPLKDHHIFFLFDSGFRTNTIKSRDIQTKVQVVPRWWRRKRFRLKA</sequence>
<dbReference type="EMBL" id="JAHUTI010049273">
    <property type="protein sequence ID" value="MED6247419.1"/>
    <property type="molecule type" value="Genomic_DNA"/>
</dbReference>
<keyword evidence="2" id="KW-1185">Reference proteome</keyword>
<protein>
    <submittedName>
        <fullName evidence="1">Uncharacterized protein</fullName>
    </submittedName>
</protein>
<name>A0ABU7BD33_9TELE</name>
<evidence type="ECO:0000313" key="1">
    <source>
        <dbReference type="EMBL" id="MED6247419.1"/>
    </source>
</evidence>
<gene>
    <name evidence="1" type="ORF">ATANTOWER_032941</name>
</gene>
<reference evidence="1 2" key="1">
    <citation type="submission" date="2021-07" db="EMBL/GenBank/DDBJ databases">
        <authorList>
            <person name="Palmer J.M."/>
        </authorList>
    </citation>
    <scope>NUCLEOTIDE SEQUENCE [LARGE SCALE GENOMIC DNA]</scope>
    <source>
        <strain evidence="1 2">AT_MEX2019</strain>
        <tissue evidence="1">Muscle</tissue>
    </source>
</reference>
<accession>A0ABU7BD33</accession>
<dbReference type="Proteomes" id="UP001345963">
    <property type="component" value="Unassembled WGS sequence"/>
</dbReference>